<feature type="region of interest" description="Disordered" evidence="1">
    <location>
        <begin position="271"/>
        <end position="312"/>
    </location>
</feature>
<feature type="region of interest" description="Disordered" evidence="1">
    <location>
        <begin position="157"/>
        <end position="193"/>
    </location>
</feature>
<dbReference type="Proteomes" id="UP001165083">
    <property type="component" value="Unassembled WGS sequence"/>
</dbReference>
<feature type="compositionally biased region" description="Basic and acidic residues" evidence="1">
    <location>
        <begin position="274"/>
        <end position="288"/>
    </location>
</feature>
<reference evidence="2" key="1">
    <citation type="submission" date="2023-04" db="EMBL/GenBank/DDBJ databases">
        <title>Phytophthora lilii NBRC 32176.</title>
        <authorList>
            <person name="Ichikawa N."/>
            <person name="Sato H."/>
            <person name="Tonouchi N."/>
        </authorList>
    </citation>
    <scope>NUCLEOTIDE SEQUENCE</scope>
    <source>
        <strain evidence="2">NBRC 32176</strain>
    </source>
</reference>
<dbReference type="AlphaFoldDB" id="A0A9W6WMY7"/>
<proteinExistence type="predicted"/>
<protein>
    <submittedName>
        <fullName evidence="2">Unnamed protein product</fullName>
    </submittedName>
</protein>
<sequence>MDRSTGEPGTAAAPAVAGQTQDPASRSGGDRNWSARIRASIARLMEIDGISLDPENYARAAEKRKARMAEQAFRAKVDQLEAASETAHKEYWDRLRDVYSASTVKKMRLTPTSSPPPTATASSEVGAAAAAAASSLSWHHEALDTLAVAAATEQFNEPEAPIEPAATKTKKTKRSSRRPNPLPLEGEAGTERNLVQVHDPALAKAIDKLTSKLTQLLGQLQATSDAAMAESILAAAATIALEATEMRRCEEVALTRMVEIEEHRQQIMQGLQEYAKRKEKREMDEGSKEGAQSASDSRDSSPPPQDTDSKAD</sequence>
<dbReference type="EMBL" id="BSXW01000020">
    <property type="protein sequence ID" value="GMF09845.1"/>
    <property type="molecule type" value="Genomic_DNA"/>
</dbReference>
<evidence type="ECO:0000313" key="3">
    <source>
        <dbReference type="Proteomes" id="UP001165083"/>
    </source>
</evidence>
<evidence type="ECO:0000313" key="2">
    <source>
        <dbReference type="EMBL" id="GMF09845.1"/>
    </source>
</evidence>
<keyword evidence="3" id="KW-1185">Reference proteome</keyword>
<feature type="compositionally biased region" description="Basic residues" evidence="1">
    <location>
        <begin position="168"/>
        <end position="177"/>
    </location>
</feature>
<comment type="caution">
    <text evidence="2">The sequence shown here is derived from an EMBL/GenBank/DDBJ whole genome shotgun (WGS) entry which is preliminary data.</text>
</comment>
<dbReference type="OrthoDB" id="126583at2759"/>
<feature type="region of interest" description="Disordered" evidence="1">
    <location>
        <begin position="1"/>
        <end position="33"/>
    </location>
</feature>
<name>A0A9W6WMY7_9STRA</name>
<accession>A0A9W6WMY7</accession>
<gene>
    <name evidence="2" type="ORF">Plil01_000071400</name>
</gene>
<evidence type="ECO:0000256" key="1">
    <source>
        <dbReference type="SAM" id="MobiDB-lite"/>
    </source>
</evidence>
<organism evidence="2 3">
    <name type="scientific">Phytophthora lilii</name>
    <dbReference type="NCBI Taxonomy" id="2077276"/>
    <lineage>
        <taxon>Eukaryota</taxon>
        <taxon>Sar</taxon>
        <taxon>Stramenopiles</taxon>
        <taxon>Oomycota</taxon>
        <taxon>Peronosporomycetes</taxon>
        <taxon>Peronosporales</taxon>
        <taxon>Peronosporaceae</taxon>
        <taxon>Phytophthora</taxon>
    </lineage>
</organism>